<name>A0A6C0J253_9ZZZZ</name>
<dbReference type="AlphaFoldDB" id="A0A6C0J253"/>
<sequence>MNNLHNMEKLPYELKNIIFEYDGRIKYKYKIKNSIDYHKYVNIIHKHDQRYNAIQPIIERKIQIMKDTDIYPNNRGFGFMFCFNKQPCLCLYYEYHMIPDYITNRWSNQSILYIRYVNMKEARAVINSDIITTVF</sequence>
<organism evidence="1">
    <name type="scientific">viral metagenome</name>
    <dbReference type="NCBI Taxonomy" id="1070528"/>
    <lineage>
        <taxon>unclassified sequences</taxon>
        <taxon>metagenomes</taxon>
        <taxon>organismal metagenomes</taxon>
    </lineage>
</organism>
<proteinExistence type="predicted"/>
<protein>
    <submittedName>
        <fullName evidence="1">Uncharacterized protein</fullName>
    </submittedName>
</protein>
<reference evidence="1" key="1">
    <citation type="journal article" date="2020" name="Nature">
        <title>Giant virus diversity and host interactions through global metagenomics.</title>
        <authorList>
            <person name="Schulz F."/>
            <person name="Roux S."/>
            <person name="Paez-Espino D."/>
            <person name="Jungbluth S."/>
            <person name="Walsh D.A."/>
            <person name="Denef V.J."/>
            <person name="McMahon K.D."/>
            <person name="Konstantinidis K.T."/>
            <person name="Eloe-Fadrosh E.A."/>
            <person name="Kyrpides N.C."/>
            <person name="Woyke T."/>
        </authorList>
    </citation>
    <scope>NUCLEOTIDE SEQUENCE</scope>
    <source>
        <strain evidence="1">GVMAG-M-3300025699-48</strain>
    </source>
</reference>
<evidence type="ECO:0000313" key="1">
    <source>
        <dbReference type="EMBL" id="QHT99392.1"/>
    </source>
</evidence>
<dbReference type="EMBL" id="MN740307">
    <property type="protein sequence ID" value="QHT99392.1"/>
    <property type="molecule type" value="Genomic_DNA"/>
</dbReference>
<accession>A0A6C0J253</accession>